<dbReference type="HOGENOM" id="CLU_3364276_0_0_9"/>
<dbReference type="Proteomes" id="UP000003490">
    <property type="component" value="Unassembled WGS sequence"/>
</dbReference>
<dbReference type="AlphaFoldDB" id="A7VVU5"/>
<evidence type="ECO:0000313" key="1">
    <source>
        <dbReference type="EMBL" id="EDO61094.1"/>
    </source>
</evidence>
<dbReference type="EMBL" id="ABCB02000019">
    <property type="protein sequence ID" value="EDO61094.1"/>
    <property type="molecule type" value="Genomic_DNA"/>
</dbReference>
<gene>
    <name evidence="1" type="ORF">CLOLEP_02707</name>
</gene>
<evidence type="ECO:0000313" key="2">
    <source>
        <dbReference type="Proteomes" id="UP000003490"/>
    </source>
</evidence>
<organism evidence="1 2">
    <name type="scientific">[Clostridium] leptum DSM 753</name>
    <dbReference type="NCBI Taxonomy" id="428125"/>
    <lineage>
        <taxon>Bacteria</taxon>
        <taxon>Bacillati</taxon>
        <taxon>Bacillota</taxon>
        <taxon>Clostridia</taxon>
        <taxon>Eubacteriales</taxon>
        <taxon>Oscillospiraceae</taxon>
        <taxon>Oscillospiraceae incertae sedis</taxon>
    </lineage>
</organism>
<reference evidence="1 2" key="2">
    <citation type="submission" date="2007-08" db="EMBL/GenBank/DDBJ databases">
        <authorList>
            <person name="Fulton L."/>
            <person name="Clifton S."/>
            <person name="Fulton B."/>
            <person name="Xu J."/>
            <person name="Minx P."/>
            <person name="Pepin K.H."/>
            <person name="Johnson M."/>
            <person name="Thiruvilangam P."/>
            <person name="Bhonagiri V."/>
            <person name="Nash W.E."/>
            <person name="Wang C."/>
            <person name="Mardis E.R."/>
            <person name="Wilson R.K."/>
        </authorList>
    </citation>
    <scope>NUCLEOTIDE SEQUENCE [LARGE SCALE GENOMIC DNA]</scope>
    <source>
        <strain evidence="1 2">DSM 753</strain>
    </source>
</reference>
<comment type="caution">
    <text evidence="1">The sequence shown here is derived from an EMBL/GenBank/DDBJ whole genome shotgun (WGS) entry which is preliminary data.</text>
</comment>
<accession>A7VVU5</accession>
<protein>
    <submittedName>
        <fullName evidence="1">Uncharacterized protein</fullName>
    </submittedName>
</protein>
<sequence length="35" mass="4063">MLDRLMAGASFQKYTVYLVRGQRAKPLLMRFAICN</sequence>
<reference evidence="1 2" key="1">
    <citation type="submission" date="2007-08" db="EMBL/GenBank/DDBJ databases">
        <title>Draft genome sequence of Clostridium leptum (DSM 753).</title>
        <authorList>
            <person name="Sudarsanam P."/>
            <person name="Ley R."/>
            <person name="Guruge J."/>
            <person name="Turnbaugh P.J."/>
            <person name="Mahowald M."/>
            <person name="Liep D."/>
            <person name="Gordon J."/>
        </authorList>
    </citation>
    <scope>NUCLEOTIDE SEQUENCE [LARGE SCALE GENOMIC DNA]</scope>
    <source>
        <strain evidence="1 2">DSM 753</strain>
    </source>
</reference>
<name>A7VVU5_9FIRM</name>
<proteinExistence type="predicted"/>